<gene>
    <name evidence="2" type="ORF">BCR41DRAFT_351176</name>
</gene>
<protein>
    <submittedName>
        <fullName evidence="2">Uncharacterized protein</fullName>
    </submittedName>
</protein>
<evidence type="ECO:0000256" key="1">
    <source>
        <dbReference type="SAM" id="MobiDB-lite"/>
    </source>
</evidence>
<accession>A0A1Y2GSI2</accession>
<dbReference type="InterPro" id="IPR032675">
    <property type="entry name" value="LRR_dom_sf"/>
</dbReference>
<dbReference type="EMBL" id="MCFF01000013">
    <property type="protein sequence ID" value="ORZ20051.1"/>
    <property type="molecule type" value="Genomic_DNA"/>
</dbReference>
<sequence>MTSLSRKRTLQDLIIQRRVNNKDNFPSLFNLAVQACISNLQFFATFEGLPFLPFGKALFLEFAHQSNQWCLTTEQRQAGILLFAEAYACKDLQGSELEPNLEQGEGYEYSSTQLLGPEYTGLKCQLAQDVPYLSVFAHCLVYLDLSKGSYGNSNGGVGQQQQSDHTGMMTEFADKDMAGLSSLSSLRILNLANLKNIGDIGLSHLIRSVTFGSSGPAGLEYLNLTGTNITDAGLTKLFVQAYITNTNTSLKHQRHQLVFKRLLGIDLSNTGVSRSVAENLFIGNSIHYNHHQHHQPHPQISSGWRALDHRTCLFPSDVTNRSDLKFMELEWNRNPIEKWYEWFNRSYRLEFAQRPDLSAHGKDGLGLAECLALLKLSQIHLHPVTEQPSPFVFPHSYYDQHHHHNSSNISGSNKHGYSINNTKYMKSGSGREQQQRRQQYAIDADLVRALTSPSFSMVDKSSTQPINLNDMYNLIMYKKVLDIVRETAGIDRSRSRKIMTTPFKKRLAFIRTRKDAEELLLFTTKAAIDKLTTTIQVSGGPWPSMYDKTNSNNSLVDMTKRAKIRNRHHRTSLAPPSIPKSSPFFPLSTSHFIPVNPSSPKSPYLHRLNPHPSCSETELQEVSNLPLKRLKLPSSSSPSPSPAPSSLFIEQEPRALSQQHLSVNNLPGRRRGGTGGTNHHLPFVKPEEKQRVNDFYFKETSTKEETKPPQPIVATVAATTTDNAFKGHHKPPSSMIMEKWIARGKVKSQFTSSTSTAANSITATAIAATKSDIETNIIKTSNGNVIREFHFNDQKQSCVNLTRWIHSFKEPFDKVEMDTRKIIRFDSRRRFSANDDDDVSNNQGNINTD</sequence>
<organism evidence="2 3">
    <name type="scientific">Lobosporangium transversale</name>
    <dbReference type="NCBI Taxonomy" id="64571"/>
    <lineage>
        <taxon>Eukaryota</taxon>
        <taxon>Fungi</taxon>
        <taxon>Fungi incertae sedis</taxon>
        <taxon>Mucoromycota</taxon>
        <taxon>Mortierellomycotina</taxon>
        <taxon>Mortierellomycetes</taxon>
        <taxon>Mortierellales</taxon>
        <taxon>Mortierellaceae</taxon>
        <taxon>Lobosporangium</taxon>
    </lineage>
</organism>
<dbReference type="OrthoDB" id="120976at2759"/>
<proteinExistence type="predicted"/>
<dbReference type="InParanoid" id="A0A1Y2GSI2"/>
<feature type="compositionally biased region" description="Polar residues" evidence="1">
    <location>
        <begin position="612"/>
        <end position="622"/>
    </location>
</feature>
<dbReference type="RefSeq" id="XP_021882591.1">
    <property type="nucleotide sequence ID" value="XM_022023758.1"/>
</dbReference>
<feature type="region of interest" description="Disordered" evidence="1">
    <location>
        <begin position="603"/>
        <end position="622"/>
    </location>
</feature>
<reference evidence="2 3" key="1">
    <citation type="submission" date="2016-07" db="EMBL/GenBank/DDBJ databases">
        <title>Pervasive Adenine N6-methylation of Active Genes in Fungi.</title>
        <authorList>
            <consortium name="DOE Joint Genome Institute"/>
            <person name="Mondo S.J."/>
            <person name="Dannebaum R.O."/>
            <person name="Kuo R.C."/>
            <person name="Labutti K."/>
            <person name="Haridas S."/>
            <person name="Kuo A."/>
            <person name="Salamov A."/>
            <person name="Ahrendt S.R."/>
            <person name="Lipzen A."/>
            <person name="Sullivan W."/>
            <person name="Andreopoulos W.B."/>
            <person name="Clum A."/>
            <person name="Lindquist E."/>
            <person name="Daum C."/>
            <person name="Ramamoorthy G.K."/>
            <person name="Gryganskyi A."/>
            <person name="Culley D."/>
            <person name="Magnuson J.K."/>
            <person name="James T.Y."/>
            <person name="O'Malley M.A."/>
            <person name="Stajich J.E."/>
            <person name="Spatafora J.W."/>
            <person name="Visel A."/>
            <person name="Grigoriev I.V."/>
        </authorList>
    </citation>
    <scope>NUCLEOTIDE SEQUENCE [LARGE SCALE GENOMIC DNA]</scope>
    <source>
        <strain evidence="2 3">NRRL 3116</strain>
    </source>
</reference>
<dbReference type="Gene3D" id="3.80.10.10">
    <property type="entry name" value="Ribonuclease Inhibitor"/>
    <property type="match status" value="1"/>
</dbReference>
<evidence type="ECO:0000313" key="3">
    <source>
        <dbReference type="Proteomes" id="UP000193648"/>
    </source>
</evidence>
<dbReference type="SUPFAM" id="SSF52047">
    <property type="entry name" value="RNI-like"/>
    <property type="match status" value="1"/>
</dbReference>
<comment type="caution">
    <text evidence="2">The sequence shown here is derived from an EMBL/GenBank/DDBJ whole genome shotgun (WGS) entry which is preliminary data.</text>
</comment>
<name>A0A1Y2GSI2_9FUNG</name>
<dbReference type="AlphaFoldDB" id="A0A1Y2GSI2"/>
<dbReference type="Proteomes" id="UP000193648">
    <property type="component" value="Unassembled WGS sequence"/>
</dbReference>
<dbReference type="GeneID" id="33565602"/>
<keyword evidence="3" id="KW-1185">Reference proteome</keyword>
<evidence type="ECO:0000313" key="2">
    <source>
        <dbReference type="EMBL" id="ORZ20051.1"/>
    </source>
</evidence>